<sequence length="1272" mass="144177">MDADEILCRIFGASPAERADKPKDFEQSKSCQNLTWVNEHIRRSLLNLYIDTRNSEDDREGRIGPYLVRFDISMHHGLCIVSPDRLSVNSQSSFSTMRANTGVFKGKWMYEVQLGSKGVMQVGWGTAQCKFNQQYGVGDTPNSYAYDGNRVRKWNVSTHKYGEAWLTGDIIGCALDMDDGTLDFYRNGRSLGRAFENIPMGAGIAYFPTVSLAFTENLTANFGSIPFRYPVEDYEPLQAPPTAQVRQAMLLFQWISQVIELLEYFKNVDKQNVLWEDKTMSTQAFLMCLARVILQHIGPLLTIPYVTETVFVPFIQTLCDLNIDDSTTKSTYSNISITRSILCLDLLWTFLEEHEIKMCLESTILHLLSAFRHVSLLLEYPDQCKSLILLTKICQHTVTRQYFLQHLLFDRVRFANFVHVKPLDEGGLTDVVEKVWWETKPLDLSIEANKASYLYACERIKAAISEVEALQVKLLVTLLNNTDGTPKRPTSRTIFLRKFKRFVQENLISSRTPLPITLCCFHRLLVAFRILWDTEIGTSPVYIPCRAFYDASINYSGIDRLGGVITHLNKTFKNELLRLLGPDHEVIVAMEQQQQQQNTTTATHEASNNAYATAAVVGAVVRPLIELPVAIPAAIYPRLISINPPMASANQGSSGMILERFGFFTHTREDKTPIRHGPADPAMSLIELLDGIILFYHVAAKKQLAKVASLRDSMSAYINAIADTKARLKHIEQETISAKDPDAEAIQRELLRTTEVFNKKLSEQARHMAWIRAAVYSEEKQAQLAWLLKVVTLTLQTASQQGNMFSFVPDFYLETLSDLCVSLRAHVHPTAPIENIPDYRTMLCNAAEFLCDHFLDPRIVHANSKDILILTLAGFVSNPLTLEALENVPRESRIRLVTSLLKPYENRAWAQSNWVLVRFWQGNGFAFRYEKSPHLSKKVGPKLLQQESISQPIKPCPSTIYQAHVKDVLLDNPQATTQFLNSLLNQLNWAFSEFIGMVQEIHNVSSRPERVFIESRQLKICATCFDLAISLLRVLEMISAVVPDVFSDPTQSSSETLLARLCQLLCQVLNRMSSQTSCFQHVVLLEIPDLESVDHFPILAAVIGILLALLEKEMNVTTKLTNEVPRITRSLLTEPSFQISSLYFVLGDTKLKNTKTKNVKPFSLLNYQEDVTAEEINRVKQMITYLDTYRTLLPDTKLISDDDNTCTICYAFPITATFKPCNHQTCRTCIDRHLLNTRECFFCKATIDKVEDLSGNVLHDFTSEFAISRTTS</sequence>
<dbReference type="CDD" id="cd16541">
    <property type="entry name" value="RING-HC_RNF123"/>
    <property type="match status" value="1"/>
</dbReference>
<gene>
    <name evidence="12" type="primary">LOC105434349</name>
</gene>
<keyword evidence="3" id="KW-0808">Transferase</keyword>
<keyword evidence="5 8" id="KW-0863">Zinc-finger</keyword>
<dbReference type="GO" id="GO:0008270">
    <property type="term" value="F:zinc ion binding"/>
    <property type="evidence" value="ECO:0007669"/>
    <property type="project" value="UniProtKB-KW"/>
</dbReference>
<keyword evidence="4" id="KW-0479">Metal-binding</keyword>
<proteinExistence type="predicted"/>
<dbReference type="KEGG" id="pbar:105434349"/>
<evidence type="ECO:0000256" key="6">
    <source>
        <dbReference type="ARBA" id="ARBA00022786"/>
    </source>
</evidence>
<evidence type="ECO:0000313" key="12">
    <source>
        <dbReference type="RefSeq" id="XP_011648350.1"/>
    </source>
</evidence>
<evidence type="ECO:0000256" key="5">
    <source>
        <dbReference type="ARBA" id="ARBA00022771"/>
    </source>
</evidence>
<dbReference type="Pfam" id="PF25576">
    <property type="entry name" value="TPR_RNF123"/>
    <property type="match status" value="1"/>
</dbReference>
<evidence type="ECO:0000256" key="7">
    <source>
        <dbReference type="ARBA" id="ARBA00022833"/>
    </source>
</evidence>
<evidence type="ECO:0000256" key="2">
    <source>
        <dbReference type="ARBA" id="ARBA00012483"/>
    </source>
</evidence>
<dbReference type="PANTHER" id="PTHR13363:SF5">
    <property type="entry name" value="E3 UBIQUITIN-PROTEIN LIGASE RNF123"/>
    <property type="match status" value="1"/>
</dbReference>
<dbReference type="SUPFAM" id="SSF49899">
    <property type="entry name" value="Concanavalin A-like lectins/glucanases"/>
    <property type="match status" value="1"/>
</dbReference>
<keyword evidence="7" id="KW-0862">Zinc</keyword>
<dbReference type="InterPro" id="IPR001870">
    <property type="entry name" value="B30.2/SPRY"/>
</dbReference>
<dbReference type="OrthoDB" id="258495at2759"/>
<evidence type="ECO:0000256" key="8">
    <source>
        <dbReference type="PROSITE-ProRule" id="PRU00175"/>
    </source>
</evidence>
<keyword evidence="6" id="KW-0833">Ubl conjugation pathway</keyword>
<dbReference type="InterPro" id="IPR043136">
    <property type="entry name" value="B30.2/SPRY_sf"/>
</dbReference>
<dbReference type="InterPro" id="IPR013320">
    <property type="entry name" value="ConA-like_dom_sf"/>
</dbReference>
<organism evidence="11 12">
    <name type="scientific">Pogonomyrmex barbatus</name>
    <name type="common">red harvester ant</name>
    <dbReference type="NCBI Taxonomy" id="144034"/>
    <lineage>
        <taxon>Eukaryota</taxon>
        <taxon>Metazoa</taxon>
        <taxon>Ecdysozoa</taxon>
        <taxon>Arthropoda</taxon>
        <taxon>Hexapoda</taxon>
        <taxon>Insecta</taxon>
        <taxon>Pterygota</taxon>
        <taxon>Neoptera</taxon>
        <taxon>Endopterygota</taxon>
        <taxon>Hymenoptera</taxon>
        <taxon>Apocrita</taxon>
        <taxon>Aculeata</taxon>
        <taxon>Formicoidea</taxon>
        <taxon>Formicidae</taxon>
        <taxon>Myrmicinae</taxon>
        <taxon>Pogonomyrmex</taxon>
    </lineage>
</organism>
<evidence type="ECO:0000256" key="4">
    <source>
        <dbReference type="ARBA" id="ARBA00022723"/>
    </source>
</evidence>
<dbReference type="PANTHER" id="PTHR13363">
    <property type="entry name" value="RING FINGER AND SRY DOMAIN-CONTAINING"/>
    <property type="match status" value="1"/>
</dbReference>
<comment type="catalytic activity">
    <reaction evidence="1">
        <text>S-ubiquitinyl-[E2 ubiquitin-conjugating enzyme]-L-cysteine + [acceptor protein]-L-lysine = [E2 ubiquitin-conjugating enzyme]-L-cysteine + N(6)-ubiquitinyl-[acceptor protein]-L-lysine.</text>
        <dbReference type="EC" id="2.3.2.27"/>
    </reaction>
</comment>
<dbReference type="InterPro" id="IPR057987">
    <property type="entry name" value="TPR_RNF123/RKP"/>
</dbReference>
<name>A0A6I9WXS2_9HYME</name>
<dbReference type="GO" id="GO:0005737">
    <property type="term" value="C:cytoplasm"/>
    <property type="evidence" value="ECO:0007669"/>
    <property type="project" value="TreeGrafter"/>
</dbReference>
<dbReference type="Gene3D" id="2.60.120.920">
    <property type="match status" value="1"/>
</dbReference>
<dbReference type="InterPro" id="IPR013083">
    <property type="entry name" value="Znf_RING/FYVE/PHD"/>
</dbReference>
<dbReference type="FunFam" id="3.30.40.10:FF:000133">
    <property type="entry name" value="E3 ubiquitin-protein ligase RNF123"/>
    <property type="match status" value="1"/>
</dbReference>
<evidence type="ECO:0000313" key="11">
    <source>
        <dbReference type="Proteomes" id="UP000504615"/>
    </source>
</evidence>
<evidence type="ECO:0000259" key="9">
    <source>
        <dbReference type="PROSITE" id="PS50089"/>
    </source>
</evidence>
<evidence type="ECO:0000259" key="10">
    <source>
        <dbReference type="PROSITE" id="PS50188"/>
    </source>
</evidence>
<dbReference type="InterPro" id="IPR045129">
    <property type="entry name" value="RNF123/RKP/RSPRY1"/>
</dbReference>
<evidence type="ECO:0000256" key="3">
    <source>
        <dbReference type="ARBA" id="ARBA00022679"/>
    </source>
</evidence>
<dbReference type="PROSITE" id="PS50188">
    <property type="entry name" value="B302_SPRY"/>
    <property type="match status" value="1"/>
</dbReference>
<dbReference type="SMART" id="SM00449">
    <property type="entry name" value="SPRY"/>
    <property type="match status" value="1"/>
</dbReference>
<dbReference type="PROSITE" id="PS50089">
    <property type="entry name" value="ZF_RING_2"/>
    <property type="match status" value="1"/>
</dbReference>
<reference evidence="12" key="1">
    <citation type="submission" date="2025-08" db="UniProtKB">
        <authorList>
            <consortium name="RefSeq"/>
        </authorList>
    </citation>
    <scope>IDENTIFICATION</scope>
</reference>
<dbReference type="EC" id="2.3.2.27" evidence="2"/>
<dbReference type="RefSeq" id="XP_011648350.1">
    <property type="nucleotide sequence ID" value="XM_011650048.2"/>
</dbReference>
<dbReference type="GO" id="GO:0051603">
    <property type="term" value="P:proteolysis involved in protein catabolic process"/>
    <property type="evidence" value="ECO:0007669"/>
    <property type="project" value="TreeGrafter"/>
</dbReference>
<dbReference type="GeneID" id="105434349"/>
<dbReference type="SUPFAM" id="SSF57850">
    <property type="entry name" value="RING/U-box"/>
    <property type="match status" value="1"/>
</dbReference>
<dbReference type="Pfam" id="PF00622">
    <property type="entry name" value="SPRY"/>
    <property type="match status" value="1"/>
</dbReference>
<dbReference type="InterPro" id="IPR001841">
    <property type="entry name" value="Znf_RING"/>
</dbReference>
<dbReference type="Proteomes" id="UP000504615">
    <property type="component" value="Unplaced"/>
</dbReference>
<feature type="domain" description="RING-type" evidence="9">
    <location>
        <begin position="1206"/>
        <end position="1244"/>
    </location>
</feature>
<accession>A0A6I9WXS2</accession>
<keyword evidence="11" id="KW-1185">Reference proteome</keyword>
<dbReference type="InterPro" id="IPR003877">
    <property type="entry name" value="SPRY_dom"/>
</dbReference>
<protein>
    <recommendedName>
        <fullName evidence="2">RING-type E3 ubiquitin transferase</fullName>
        <ecNumber evidence="2">2.3.2.27</ecNumber>
    </recommendedName>
</protein>
<dbReference type="GO" id="GO:0061630">
    <property type="term" value="F:ubiquitin protein ligase activity"/>
    <property type="evidence" value="ECO:0007669"/>
    <property type="project" value="UniProtKB-EC"/>
</dbReference>
<evidence type="ECO:0000256" key="1">
    <source>
        <dbReference type="ARBA" id="ARBA00000900"/>
    </source>
</evidence>
<dbReference type="Pfam" id="PF13920">
    <property type="entry name" value="zf-C3HC4_3"/>
    <property type="match status" value="1"/>
</dbReference>
<dbReference type="AlphaFoldDB" id="A0A6I9WXS2"/>
<dbReference type="GO" id="GO:0016567">
    <property type="term" value="P:protein ubiquitination"/>
    <property type="evidence" value="ECO:0007669"/>
    <property type="project" value="UniProtKB-ARBA"/>
</dbReference>
<feature type="domain" description="B30.2/SPRY" evidence="10">
    <location>
        <begin position="48"/>
        <end position="227"/>
    </location>
</feature>
<dbReference type="SMART" id="SM00184">
    <property type="entry name" value="RING"/>
    <property type="match status" value="1"/>
</dbReference>
<dbReference type="Gene3D" id="3.30.40.10">
    <property type="entry name" value="Zinc/RING finger domain, C3HC4 (zinc finger)"/>
    <property type="match status" value="1"/>
</dbReference>